<evidence type="ECO:0000313" key="2">
    <source>
        <dbReference type="EMBL" id="GCC49490.1"/>
    </source>
</evidence>
<comment type="caution">
    <text evidence="2">The sequence shown here is derived from an EMBL/GenBank/DDBJ whole genome shotgun (WGS) entry which is preliminary data.</text>
</comment>
<keyword evidence="3" id="KW-1185">Reference proteome</keyword>
<feature type="region of interest" description="Disordered" evidence="1">
    <location>
        <begin position="1"/>
        <end position="70"/>
    </location>
</feature>
<reference evidence="2 3" key="1">
    <citation type="journal article" date="2018" name="Nat. Ecol. Evol.">
        <title>Shark genomes provide insights into elasmobranch evolution and the origin of vertebrates.</title>
        <authorList>
            <person name="Hara Y"/>
            <person name="Yamaguchi K"/>
            <person name="Onimaru K"/>
            <person name="Kadota M"/>
            <person name="Koyanagi M"/>
            <person name="Keeley SD"/>
            <person name="Tatsumi K"/>
            <person name="Tanaka K"/>
            <person name="Motone F"/>
            <person name="Kageyama Y"/>
            <person name="Nozu R"/>
            <person name="Adachi N"/>
            <person name="Nishimura O"/>
            <person name="Nakagawa R"/>
            <person name="Tanegashima C"/>
            <person name="Kiyatake I"/>
            <person name="Matsumoto R"/>
            <person name="Murakumo K"/>
            <person name="Nishida K"/>
            <person name="Terakita A"/>
            <person name="Kuratani S"/>
            <person name="Sato K"/>
            <person name="Hyodo S Kuraku.S."/>
        </authorList>
    </citation>
    <scope>NUCLEOTIDE SEQUENCE [LARGE SCALE GENOMIC DNA]</scope>
</reference>
<gene>
    <name evidence="2" type="ORF">chiPu_0033791</name>
</gene>
<organism evidence="2 3">
    <name type="scientific">Chiloscyllium punctatum</name>
    <name type="common">Brownbanded bambooshark</name>
    <name type="synonym">Hemiscyllium punctatum</name>
    <dbReference type="NCBI Taxonomy" id="137246"/>
    <lineage>
        <taxon>Eukaryota</taxon>
        <taxon>Metazoa</taxon>
        <taxon>Chordata</taxon>
        <taxon>Craniata</taxon>
        <taxon>Vertebrata</taxon>
        <taxon>Chondrichthyes</taxon>
        <taxon>Elasmobranchii</taxon>
        <taxon>Galeomorphii</taxon>
        <taxon>Galeoidea</taxon>
        <taxon>Orectolobiformes</taxon>
        <taxon>Hemiscylliidae</taxon>
        <taxon>Chiloscyllium</taxon>
    </lineage>
</organism>
<evidence type="ECO:0000256" key="1">
    <source>
        <dbReference type="SAM" id="MobiDB-lite"/>
    </source>
</evidence>
<protein>
    <submittedName>
        <fullName evidence="2">Uncharacterized protein</fullName>
    </submittedName>
</protein>
<dbReference type="AlphaFoldDB" id="A0A401U3N4"/>
<proteinExistence type="predicted"/>
<accession>A0A401U3N4</accession>
<evidence type="ECO:0000313" key="3">
    <source>
        <dbReference type="Proteomes" id="UP000287033"/>
    </source>
</evidence>
<dbReference type="EMBL" id="BEZZ01272520">
    <property type="protein sequence ID" value="GCC49490.1"/>
    <property type="molecule type" value="Genomic_DNA"/>
</dbReference>
<name>A0A401U3N4_CHIPU</name>
<sequence>MSRTSGSRIKTAEQQQRQSDTPGIPDQSGRGSPEGCRDIGQNGHNPSDPGSEGAEIHSEQRRHGQGAGAG</sequence>
<feature type="compositionally biased region" description="Polar residues" evidence="1">
    <location>
        <begin position="1"/>
        <end position="21"/>
    </location>
</feature>
<dbReference type="Proteomes" id="UP000287033">
    <property type="component" value="Unassembled WGS sequence"/>
</dbReference>
<feature type="non-terminal residue" evidence="2">
    <location>
        <position position="70"/>
    </location>
</feature>